<protein>
    <submittedName>
        <fullName evidence="3">Class I SAM-dependent methyltransferase</fullName>
    </submittedName>
</protein>
<dbReference type="Proteomes" id="UP000652755">
    <property type="component" value="Unassembled WGS sequence"/>
</dbReference>
<sequence length="250" mass="28579">MSGNFNAYSSYYDLIYKDKDYVGESEYILNLLKTYGNNVQTVVEFGSGTGKHALLFCQNGLSVVGVEPSQEMLNIANNNSHPNLSFKLDTIATYKSDNRYDAALSLFHVISYLNTNKELREAFENVNKHLKEGGLFIFDVWYSAAVLNLVPEKRTKTIENDLIQVVRYANPINHWNKNIIDVNYDIEITEKNDKLKHHIKETHSMRHFSIPEIEMLAHVAGFQILHTEEFGTSNLPGPQTWGVCFVLKKL</sequence>
<dbReference type="Gene3D" id="3.40.50.150">
    <property type="entry name" value="Vaccinia Virus protein VP39"/>
    <property type="match status" value="1"/>
</dbReference>
<gene>
    <name evidence="3" type="ORF">H7U22_16965</name>
</gene>
<organism evidence="3 4">
    <name type="scientific">Pedobacter fastidiosus</name>
    <dbReference type="NCBI Taxonomy" id="2765361"/>
    <lineage>
        <taxon>Bacteria</taxon>
        <taxon>Pseudomonadati</taxon>
        <taxon>Bacteroidota</taxon>
        <taxon>Sphingobacteriia</taxon>
        <taxon>Sphingobacteriales</taxon>
        <taxon>Sphingobacteriaceae</taxon>
        <taxon>Pedobacter</taxon>
    </lineage>
</organism>
<evidence type="ECO:0000313" key="4">
    <source>
        <dbReference type="Proteomes" id="UP000652755"/>
    </source>
</evidence>
<proteinExistence type="predicted"/>
<dbReference type="GO" id="GO:0008168">
    <property type="term" value="F:methyltransferase activity"/>
    <property type="evidence" value="ECO:0007669"/>
    <property type="project" value="UniProtKB-KW"/>
</dbReference>
<dbReference type="SUPFAM" id="SSF53335">
    <property type="entry name" value="S-adenosyl-L-methionine-dependent methyltransferases"/>
    <property type="match status" value="1"/>
</dbReference>
<dbReference type="CDD" id="cd02440">
    <property type="entry name" value="AdoMet_MTases"/>
    <property type="match status" value="1"/>
</dbReference>
<evidence type="ECO:0000313" key="3">
    <source>
        <dbReference type="EMBL" id="MBC6112117.1"/>
    </source>
</evidence>
<feature type="domain" description="Methyltransferase" evidence="2">
    <location>
        <begin position="42"/>
        <end position="134"/>
    </location>
</feature>
<dbReference type="Gene3D" id="2.20.130.10">
    <property type="entry name" value="CAC2371-like domains"/>
    <property type="match status" value="1"/>
</dbReference>
<keyword evidence="4" id="KW-1185">Reference proteome</keyword>
<comment type="caution">
    <text evidence="3">The sequence shown here is derived from an EMBL/GenBank/DDBJ whole genome shotgun (WGS) entry which is preliminary data.</text>
</comment>
<dbReference type="Pfam" id="PF13649">
    <property type="entry name" value="Methyltransf_25"/>
    <property type="match status" value="1"/>
</dbReference>
<dbReference type="RefSeq" id="WP_187072543.1">
    <property type="nucleotide sequence ID" value="NZ_JACRYL010000016.1"/>
</dbReference>
<dbReference type="GO" id="GO:0032259">
    <property type="term" value="P:methylation"/>
    <property type="evidence" value="ECO:0007669"/>
    <property type="project" value="UniProtKB-KW"/>
</dbReference>
<keyword evidence="3" id="KW-0489">Methyltransferase</keyword>
<evidence type="ECO:0000256" key="1">
    <source>
        <dbReference type="ARBA" id="ARBA00022679"/>
    </source>
</evidence>
<dbReference type="EMBL" id="JACRYL010000016">
    <property type="protein sequence ID" value="MBC6112117.1"/>
    <property type="molecule type" value="Genomic_DNA"/>
</dbReference>
<evidence type="ECO:0000259" key="2">
    <source>
        <dbReference type="Pfam" id="PF13649"/>
    </source>
</evidence>
<reference evidence="3 4" key="1">
    <citation type="submission" date="2020-08" db="EMBL/GenBank/DDBJ databases">
        <authorList>
            <person name="Sun Q."/>
            <person name="Inoue M."/>
        </authorList>
    </citation>
    <scope>NUCLEOTIDE SEQUENCE [LARGE SCALE GENOMIC DNA]</scope>
    <source>
        <strain evidence="3 4">CCM 8938</strain>
    </source>
</reference>
<dbReference type="InterPro" id="IPR041698">
    <property type="entry name" value="Methyltransf_25"/>
</dbReference>
<dbReference type="PANTHER" id="PTHR43861">
    <property type="entry name" value="TRANS-ACONITATE 2-METHYLTRANSFERASE-RELATED"/>
    <property type="match status" value="1"/>
</dbReference>
<keyword evidence="1" id="KW-0808">Transferase</keyword>
<accession>A0ABR7KWI3</accession>
<name>A0ABR7KWI3_9SPHI</name>
<dbReference type="InterPro" id="IPR029063">
    <property type="entry name" value="SAM-dependent_MTases_sf"/>
</dbReference>